<protein>
    <recommendedName>
        <fullName evidence="3">Apea-like HEPN domain-containing protein</fullName>
    </recommendedName>
</protein>
<keyword evidence="2" id="KW-1185">Reference proteome</keyword>
<dbReference type="Proteomes" id="UP001597438">
    <property type="component" value="Unassembled WGS sequence"/>
</dbReference>
<dbReference type="RefSeq" id="WP_251743165.1">
    <property type="nucleotide sequence ID" value="NZ_JBHUOJ010000021.1"/>
</dbReference>
<comment type="caution">
    <text evidence="1">The sequence shown here is derived from an EMBL/GenBank/DDBJ whole genome shotgun (WGS) entry which is preliminary data.</text>
</comment>
<sequence length="631" mass="76020">MNNIEKRIEFWEELWEDLIKNFLKKSFGLNLYSPNILIDDIITEIEENGFKNKDNRNFFYKKISDYLENDEVINNELKSEFNLLRKSFDQTRKNYVLALCYQIRKNFDKGVYFNRTLEMVENLLLLDEEIDLDFVNRLNYYSQGLITEFVKKSYVLEDIKKFLKNIFKGYREINGNLFTDFPHPYEIDNFTDDNGNLQREEYEKNVKEFIDNLSIKEKIWSLKTYYDKNQELVRYIFYIKGIKGDIDRSILGVHFYNVEKRKLSTNETRRHHYEDLQEFMGLDKKYLQVAVEVEMISPKSSLSKAISKVENAINVLSCYLIFKTKISINDSNYVIINNQGRIIYSSFKREDSDSIFEYRNSLDFSEVELTLDLIQENEFLWKEENDTISKLRNALRWRHKAEESTREEDKLLNYWICLENLFNSSKDLNIDIFKDKNRTKFSLIQEIISSHQAFNTVYKYGWEMHKHFESYIHPLQVKPIIPEDLRKRAQLRGEVGQKIYLEKFIKELPELKKYESNLLMQEKIDSLIDFYKDSTVTKTVINENIQQTKDDLLMIYRLRNLIVHNAHYNNALLEYYVWRIRLYAGYLLRKFISKYNENEVGDFDEYIFEIFIAKEKLLLDLDKGNINLFEQ</sequence>
<reference evidence="2" key="1">
    <citation type="journal article" date="2019" name="Int. J. Syst. Evol. Microbiol.">
        <title>The Global Catalogue of Microorganisms (GCM) 10K type strain sequencing project: providing services to taxonomists for standard genome sequencing and annotation.</title>
        <authorList>
            <consortium name="The Broad Institute Genomics Platform"/>
            <consortium name="The Broad Institute Genome Sequencing Center for Infectious Disease"/>
            <person name="Wu L."/>
            <person name="Ma J."/>
        </authorList>
    </citation>
    <scope>NUCLEOTIDE SEQUENCE [LARGE SCALE GENOMIC DNA]</scope>
    <source>
        <strain evidence="2">KCTC 52925</strain>
    </source>
</reference>
<gene>
    <name evidence="1" type="ORF">ACFSYS_09570</name>
</gene>
<evidence type="ECO:0008006" key="3">
    <source>
        <dbReference type="Google" id="ProtNLM"/>
    </source>
</evidence>
<proteinExistence type="predicted"/>
<evidence type="ECO:0000313" key="2">
    <source>
        <dbReference type="Proteomes" id="UP001597438"/>
    </source>
</evidence>
<dbReference type="EMBL" id="JBHUOJ010000021">
    <property type="protein sequence ID" value="MFD2833535.1"/>
    <property type="molecule type" value="Genomic_DNA"/>
</dbReference>
<evidence type="ECO:0000313" key="1">
    <source>
        <dbReference type="EMBL" id="MFD2833535.1"/>
    </source>
</evidence>
<name>A0ABW5X4P7_9FLAO</name>
<accession>A0ABW5X4P7</accession>
<organism evidence="1 2">
    <name type="scientific">Christiangramia antarctica</name>
    <dbReference type="NCBI Taxonomy" id="2058158"/>
    <lineage>
        <taxon>Bacteria</taxon>
        <taxon>Pseudomonadati</taxon>
        <taxon>Bacteroidota</taxon>
        <taxon>Flavobacteriia</taxon>
        <taxon>Flavobacteriales</taxon>
        <taxon>Flavobacteriaceae</taxon>
        <taxon>Christiangramia</taxon>
    </lineage>
</organism>